<sequence length="91" mass="9787">MSQLAGVATAYALADWLVLLATLVVLAIDKPQVRLVDMLQPTIVVAAGTSEVAWAEHADALMNQQKGHYALLMPAIIWLDMQVEALAAMSQ</sequence>
<keyword evidence="1" id="KW-0812">Transmembrane</keyword>
<dbReference type="EMBL" id="MTKT01001082">
    <property type="protein sequence ID" value="OWM86508.1"/>
    <property type="molecule type" value="Genomic_DNA"/>
</dbReference>
<organism evidence="2 3">
    <name type="scientific">Punica granatum</name>
    <name type="common">Pomegranate</name>
    <dbReference type="NCBI Taxonomy" id="22663"/>
    <lineage>
        <taxon>Eukaryota</taxon>
        <taxon>Viridiplantae</taxon>
        <taxon>Streptophyta</taxon>
        <taxon>Embryophyta</taxon>
        <taxon>Tracheophyta</taxon>
        <taxon>Spermatophyta</taxon>
        <taxon>Magnoliopsida</taxon>
        <taxon>eudicotyledons</taxon>
        <taxon>Gunneridae</taxon>
        <taxon>Pentapetalae</taxon>
        <taxon>rosids</taxon>
        <taxon>malvids</taxon>
        <taxon>Myrtales</taxon>
        <taxon>Lythraceae</taxon>
        <taxon>Punica</taxon>
    </lineage>
</organism>
<proteinExistence type="predicted"/>
<evidence type="ECO:0000313" key="2">
    <source>
        <dbReference type="EMBL" id="OWM86508.1"/>
    </source>
</evidence>
<feature type="transmembrane region" description="Helical" evidence="1">
    <location>
        <begin position="6"/>
        <end position="28"/>
    </location>
</feature>
<evidence type="ECO:0000256" key="1">
    <source>
        <dbReference type="SAM" id="Phobius"/>
    </source>
</evidence>
<keyword evidence="1" id="KW-0472">Membrane</keyword>
<gene>
    <name evidence="2" type="ORF">CDL15_Pgr026400</name>
</gene>
<accession>A0A218XP10</accession>
<keyword evidence="1" id="KW-1133">Transmembrane helix</keyword>
<protein>
    <submittedName>
        <fullName evidence="2">Uncharacterized protein</fullName>
    </submittedName>
</protein>
<comment type="caution">
    <text evidence="2">The sequence shown here is derived from an EMBL/GenBank/DDBJ whole genome shotgun (WGS) entry which is preliminary data.</text>
</comment>
<reference evidence="3" key="1">
    <citation type="journal article" date="2017" name="Plant J.">
        <title>The pomegranate (Punica granatum L.) genome and the genomics of punicalagin biosynthesis.</title>
        <authorList>
            <person name="Qin G."/>
            <person name="Xu C."/>
            <person name="Ming R."/>
            <person name="Tang H."/>
            <person name="Guyot R."/>
            <person name="Kramer E.M."/>
            <person name="Hu Y."/>
            <person name="Yi X."/>
            <person name="Qi Y."/>
            <person name="Xu X."/>
            <person name="Gao Z."/>
            <person name="Pan H."/>
            <person name="Jian J."/>
            <person name="Tian Y."/>
            <person name="Yue Z."/>
            <person name="Xu Y."/>
        </authorList>
    </citation>
    <scope>NUCLEOTIDE SEQUENCE [LARGE SCALE GENOMIC DNA]</scope>
    <source>
        <strain evidence="3">cv. Dabenzi</strain>
    </source>
</reference>
<dbReference type="Proteomes" id="UP000197138">
    <property type="component" value="Unassembled WGS sequence"/>
</dbReference>
<dbReference type="AlphaFoldDB" id="A0A218XP10"/>
<name>A0A218XP10_PUNGR</name>
<evidence type="ECO:0000313" key="3">
    <source>
        <dbReference type="Proteomes" id="UP000197138"/>
    </source>
</evidence>